<comment type="subcellular location">
    <subcellularLocation>
        <location evidence="1">Secreted</location>
        <location evidence="1">Extracellular space</location>
        <location evidence="1">Extracellular matrix</location>
    </subcellularLocation>
    <subcellularLocation>
        <location evidence="14">Zona pellucida</location>
    </subcellularLocation>
    <subcellularLocation>
        <location evidence="14">Cell membrane</location>
        <topology evidence="14">Single-pass type I membrane protein</topology>
    </subcellularLocation>
</comment>
<name>H3CI77_TETNG</name>
<dbReference type="GO" id="GO:0035803">
    <property type="term" value="P:egg coat formation"/>
    <property type="evidence" value="ECO:0007669"/>
    <property type="project" value="UniProtKB-UniRule"/>
</dbReference>
<keyword evidence="7 14" id="KW-0165">Cleavage on pair of basic residues</keyword>
<sequence length="354" mass="39046">VMRLTVVAAALLLTLDVVQALRYLKEGPLIDAEGREYKSPLIRAEEEAPRGLASAVHVHCSDTSMTVAVEASLFQTGRPVSLFLGEALNPSCRAAASTDGRYVIRAELLECGSKLSASKDFVIYSNKLVFSPAYGSSGLGRSPPAVVPVSCRYKRRNVVSSNPQQSLVLSSPAQERTLTLQLMSDDWLHERASKVFTLGDILHLQALYMGPDPGQRRVFIDNCVATLSPDPRSVPRYYFITNHGCLVDTKQGGLASRFQPRQKDHSLQLELDVFLFDGHSRNLIFITCQLKVTSKKSESSFVNKACSYEKSRWKNVDGNDDVCQCCDGTCSRNTRADQRHLSASVGPLTVYPRK</sequence>
<dbReference type="InterPro" id="IPR048290">
    <property type="entry name" value="ZP_chr"/>
</dbReference>
<keyword evidence="12 14" id="KW-1015">Disulfide bond</keyword>
<evidence type="ECO:0000256" key="3">
    <source>
        <dbReference type="ARBA" id="ARBA00017980"/>
    </source>
</evidence>
<accession>H3CI77</accession>
<evidence type="ECO:0000256" key="4">
    <source>
        <dbReference type="ARBA" id="ARBA00022475"/>
    </source>
</evidence>
<dbReference type="GO" id="GO:0035804">
    <property type="term" value="F:structural constituent of egg coat"/>
    <property type="evidence" value="ECO:0007669"/>
    <property type="project" value="UniProtKB-UniRule"/>
</dbReference>
<keyword evidence="4 14" id="KW-1003">Cell membrane</keyword>
<dbReference type="InterPro" id="IPR001507">
    <property type="entry name" value="ZP_dom"/>
</dbReference>
<evidence type="ECO:0000256" key="10">
    <source>
        <dbReference type="ARBA" id="ARBA00022989"/>
    </source>
</evidence>
<dbReference type="GO" id="GO:0007339">
    <property type="term" value="P:binding of sperm to zona pellucida"/>
    <property type="evidence" value="ECO:0007669"/>
    <property type="project" value="UniProtKB-UniRule"/>
</dbReference>
<comment type="function">
    <text evidence="14">Component of the zona pellucida, an extracellular matrix surrounding oocytes which mediates sperm binding, induction of the acrosome reaction and prevents post-fertilization polyspermy. The zona pellucida is composed of 3 to 4 glycoproteins, ZP1, ZP2, ZP3, and ZP4. ZP3 is essential for sperm binding and zona matrix formation.</text>
</comment>
<dbReference type="SMART" id="SM00241">
    <property type="entry name" value="ZP"/>
    <property type="match status" value="1"/>
</dbReference>
<dbReference type="GO" id="GO:0032190">
    <property type="term" value="F:acrosin binding"/>
    <property type="evidence" value="ECO:0007669"/>
    <property type="project" value="TreeGrafter"/>
</dbReference>
<keyword evidence="11" id="KW-0472">Membrane</keyword>
<dbReference type="GeneTree" id="ENSGT01030000234567"/>
<reference evidence="17" key="1">
    <citation type="journal article" date="2004" name="Nature">
        <title>Genome duplication in the teleost fish Tetraodon nigroviridis reveals the early vertebrate proto-karyotype.</title>
        <authorList>
            <person name="Jaillon O."/>
            <person name="Aury J.-M."/>
            <person name="Brunet F."/>
            <person name="Petit J.-L."/>
            <person name="Stange-Thomann N."/>
            <person name="Mauceli E."/>
            <person name="Bouneau L."/>
            <person name="Fischer C."/>
            <person name="Ozouf-Costaz C."/>
            <person name="Bernot A."/>
            <person name="Nicaud S."/>
            <person name="Jaffe D."/>
            <person name="Fisher S."/>
            <person name="Lutfalla G."/>
            <person name="Dossat C."/>
            <person name="Segurens B."/>
            <person name="Dasilva C."/>
            <person name="Salanoubat M."/>
            <person name="Levy M."/>
            <person name="Boudet N."/>
            <person name="Castellano S."/>
            <person name="Anthouard V."/>
            <person name="Jubin C."/>
            <person name="Castelli V."/>
            <person name="Katinka M."/>
            <person name="Vacherie B."/>
            <person name="Biemont C."/>
            <person name="Skalli Z."/>
            <person name="Cattolico L."/>
            <person name="Poulain J."/>
            <person name="De Berardinis V."/>
            <person name="Cruaud C."/>
            <person name="Duprat S."/>
            <person name="Brottier P."/>
            <person name="Coutanceau J.-P."/>
            <person name="Gouzy J."/>
            <person name="Parra G."/>
            <person name="Lardier G."/>
            <person name="Chapple C."/>
            <person name="McKernan K.J."/>
            <person name="McEwan P."/>
            <person name="Bosak S."/>
            <person name="Kellis M."/>
            <person name="Volff J.-N."/>
            <person name="Guigo R."/>
            <person name="Zody M.C."/>
            <person name="Mesirov J."/>
            <person name="Lindblad-Toh K."/>
            <person name="Birren B."/>
            <person name="Nusbaum C."/>
            <person name="Kahn D."/>
            <person name="Robinson-Rechavi M."/>
            <person name="Laudet V."/>
            <person name="Schachter V."/>
            <person name="Quetier F."/>
            <person name="Saurin W."/>
            <person name="Scarpelli C."/>
            <person name="Wincker P."/>
            <person name="Lander E.S."/>
            <person name="Weissenbach J."/>
            <person name="Roest Crollius H."/>
        </authorList>
    </citation>
    <scope>NUCLEOTIDE SEQUENCE [LARGE SCALE GENOMIC DNA]</scope>
</reference>
<dbReference type="InParanoid" id="H3CI77"/>
<evidence type="ECO:0000313" key="17">
    <source>
        <dbReference type="Proteomes" id="UP000007303"/>
    </source>
</evidence>
<dbReference type="InterPro" id="IPR055355">
    <property type="entry name" value="ZP-C"/>
</dbReference>
<evidence type="ECO:0000256" key="9">
    <source>
        <dbReference type="ARBA" id="ARBA00022729"/>
    </source>
</evidence>
<evidence type="ECO:0000256" key="5">
    <source>
        <dbReference type="ARBA" id="ARBA00022525"/>
    </source>
</evidence>
<evidence type="ECO:0000256" key="8">
    <source>
        <dbReference type="ARBA" id="ARBA00022692"/>
    </source>
</evidence>
<protein>
    <recommendedName>
        <fullName evidence="3 14">Zona pellucida sperm-binding protein 3</fullName>
    </recommendedName>
</protein>
<dbReference type="OMA" id="TEVSMIV"/>
<evidence type="ECO:0000256" key="7">
    <source>
        <dbReference type="ARBA" id="ARBA00022685"/>
    </source>
</evidence>
<dbReference type="HOGENOM" id="CLU_047091_2_1_1"/>
<dbReference type="PROSITE" id="PS51034">
    <property type="entry name" value="ZP_2"/>
    <property type="match status" value="1"/>
</dbReference>
<feature type="signal peptide" evidence="14">
    <location>
        <begin position="1"/>
        <end position="20"/>
    </location>
</feature>
<keyword evidence="17" id="KW-1185">Reference proteome</keyword>
<evidence type="ECO:0000256" key="1">
    <source>
        <dbReference type="ARBA" id="ARBA00004498"/>
    </source>
</evidence>
<dbReference type="AlphaFoldDB" id="H3CI77"/>
<evidence type="ECO:0000256" key="2">
    <source>
        <dbReference type="ARBA" id="ARBA00006735"/>
    </source>
</evidence>
<evidence type="ECO:0000256" key="13">
    <source>
        <dbReference type="ARBA" id="ARBA00023180"/>
    </source>
</evidence>
<comment type="similarity">
    <text evidence="2 14">Belongs to the ZP domain family. ZPC subfamily.</text>
</comment>
<keyword evidence="5 14" id="KW-0964">Secreted</keyword>
<dbReference type="FunFam" id="2.60.40.4100:FF:000002">
    <property type="entry name" value="Zona pellucida sperm-binding protein 3"/>
    <property type="match status" value="1"/>
</dbReference>
<dbReference type="GO" id="GO:2000344">
    <property type="term" value="P:positive regulation of acrosome reaction"/>
    <property type="evidence" value="ECO:0007669"/>
    <property type="project" value="UniProtKB-UniRule"/>
</dbReference>
<keyword evidence="6 14" id="KW-0272">Extracellular matrix</keyword>
<evidence type="ECO:0000256" key="6">
    <source>
        <dbReference type="ARBA" id="ARBA00022530"/>
    </source>
</evidence>
<keyword evidence="13" id="KW-0325">Glycoprotein</keyword>
<dbReference type="GO" id="GO:0005886">
    <property type="term" value="C:plasma membrane"/>
    <property type="evidence" value="ECO:0007669"/>
    <property type="project" value="UniProtKB-SubCell"/>
</dbReference>
<dbReference type="STRING" id="99883.ENSTNIP00000007955"/>
<reference evidence="16" key="2">
    <citation type="submission" date="2025-08" db="UniProtKB">
        <authorList>
            <consortium name="Ensembl"/>
        </authorList>
    </citation>
    <scope>IDENTIFICATION</scope>
</reference>
<feature type="domain" description="ZP" evidence="15">
    <location>
        <begin position="59"/>
        <end position="313"/>
    </location>
</feature>
<comment type="PTM">
    <text evidence="14">Proteolytically cleaved before the transmembrane segment to yield the secreted ectodomain incorporated in the zona pellucida.</text>
</comment>
<keyword evidence="8" id="KW-0812">Transmembrane</keyword>
<evidence type="ECO:0000256" key="11">
    <source>
        <dbReference type="ARBA" id="ARBA00023136"/>
    </source>
</evidence>
<keyword evidence="10" id="KW-1133">Transmembrane helix</keyword>
<dbReference type="InterPro" id="IPR042235">
    <property type="entry name" value="ZP-C_dom"/>
</dbReference>
<dbReference type="PANTHER" id="PTHR11576:SF2">
    <property type="entry name" value="ZONA PELLUCIDA SPERM-BINDING PROTEIN 3"/>
    <property type="match status" value="1"/>
</dbReference>
<dbReference type="FunFam" id="2.60.40.3210:FF:000001">
    <property type="entry name" value="Zona pellucida sperm-binding protein 3"/>
    <property type="match status" value="1"/>
</dbReference>
<dbReference type="GO" id="GO:0035805">
    <property type="term" value="C:egg coat"/>
    <property type="evidence" value="ECO:0007669"/>
    <property type="project" value="UniProtKB-SubCell"/>
</dbReference>
<reference evidence="16" key="3">
    <citation type="submission" date="2025-09" db="UniProtKB">
        <authorList>
            <consortium name="Ensembl"/>
        </authorList>
    </citation>
    <scope>IDENTIFICATION</scope>
</reference>
<evidence type="ECO:0000256" key="14">
    <source>
        <dbReference type="RuleBase" id="RU367066"/>
    </source>
</evidence>
<comment type="domain">
    <text evidence="14">The ZP domain is involved in the polymerization of the ZP proteins to form the zona pellucida.</text>
</comment>
<dbReference type="Gene3D" id="2.60.40.4100">
    <property type="entry name" value="Zona pellucida, ZP-C domain"/>
    <property type="match status" value="1"/>
</dbReference>
<dbReference type="InterPro" id="IPR055356">
    <property type="entry name" value="ZP-N"/>
</dbReference>
<dbReference type="PRINTS" id="PR00023">
    <property type="entry name" value="ZPELLUCIDA"/>
</dbReference>
<dbReference type="Pfam" id="PF00100">
    <property type="entry name" value="Zona_pellucida"/>
    <property type="match status" value="1"/>
</dbReference>
<evidence type="ECO:0000256" key="12">
    <source>
        <dbReference type="ARBA" id="ARBA00023157"/>
    </source>
</evidence>
<organism evidence="16 17">
    <name type="scientific">Tetraodon nigroviridis</name>
    <name type="common">Spotted green pufferfish</name>
    <name type="synonym">Chelonodon nigroviridis</name>
    <dbReference type="NCBI Taxonomy" id="99883"/>
    <lineage>
        <taxon>Eukaryota</taxon>
        <taxon>Metazoa</taxon>
        <taxon>Chordata</taxon>
        <taxon>Craniata</taxon>
        <taxon>Vertebrata</taxon>
        <taxon>Euteleostomi</taxon>
        <taxon>Actinopterygii</taxon>
        <taxon>Neopterygii</taxon>
        <taxon>Teleostei</taxon>
        <taxon>Neoteleostei</taxon>
        <taxon>Acanthomorphata</taxon>
        <taxon>Eupercaria</taxon>
        <taxon>Tetraodontiformes</taxon>
        <taxon>Tetradontoidea</taxon>
        <taxon>Tetraodontidae</taxon>
        <taxon>Tetraodon</taxon>
    </lineage>
</organism>
<dbReference type="Ensembl" id="ENSTNIT00000008116.1">
    <property type="protein sequence ID" value="ENSTNIP00000007955.1"/>
    <property type="gene ID" value="ENSTNIG00000005276.1"/>
</dbReference>
<dbReference type="Proteomes" id="UP000007303">
    <property type="component" value="Unassembled WGS sequence"/>
</dbReference>
<evidence type="ECO:0000259" key="15">
    <source>
        <dbReference type="PROSITE" id="PS51034"/>
    </source>
</evidence>
<keyword evidence="9 14" id="KW-0732">Signal</keyword>
<dbReference type="Gene3D" id="2.60.40.3210">
    <property type="entry name" value="Zona pellucida, ZP-N domain"/>
    <property type="match status" value="1"/>
</dbReference>
<feature type="chain" id="PRO_5025712771" description="Zona pellucida sperm-binding protein 3" evidence="14">
    <location>
        <begin position="21"/>
        <end position="354"/>
    </location>
</feature>
<evidence type="ECO:0000313" key="16">
    <source>
        <dbReference type="Ensembl" id="ENSTNIP00000007955.1"/>
    </source>
</evidence>
<dbReference type="PANTHER" id="PTHR11576">
    <property type="entry name" value="ZONA PELLUCIDA SPERM-BINDING PROTEIN 3"/>
    <property type="match status" value="1"/>
</dbReference>
<dbReference type="Pfam" id="PF23344">
    <property type="entry name" value="ZP-N"/>
    <property type="match status" value="1"/>
</dbReference>
<proteinExistence type="inferred from homology"/>